<reference evidence="1 2" key="1">
    <citation type="submission" date="2006-04" db="EMBL/GenBank/DDBJ databases">
        <authorList>
            <person name="Nierman W.C."/>
        </authorList>
    </citation>
    <scope>NUCLEOTIDE SEQUENCE [LARGE SCALE GENOMIC DNA]</scope>
    <source>
        <strain evidence="1 2">DW4/3-1</strain>
    </source>
</reference>
<sequence length="161" mass="17968">MTSIEAMVDYPAFASFEVSVSSPFCQLQGHSSSVWNASRVRTTSATLRPTDKSFTDTWRMMPWGSMMKVARSATPSSLWRMPSALVSSCFRSASMGKGRFFRSAWCVRHAWCTNSLSVLRPSTCASRSLKSLFFFPNSAISVGQMKVKSFGHANRMIHFPL</sequence>
<dbReference type="AlphaFoldDB" id="Q09CY3"/>
<accession>Q09CY3</accession>
<protein>
    <submittedName>
        <fullName evidence="1">Uncharacterized protein</fullName>
    </submittedName>
</protein>
<name>Q09CY3_STIAD</name>
<evidence type="ECO:0000313" key="1">
    <source>
        <dbReference type="EMBL" id="EAU69555.1"/>
    </source>
</evidence>
<comment type="caution">
    <text evidence="1">The sequence shown here is derived from an EMBL/GenBank/DDBJ whole genome shotgun (WGS) entry which is preliminary data.</text>
</comment>
<gene>
    <name evidence="1" type="ORF">STIAU_1990</name>
</gene>
<organism evidence="1 2">
    <name type="scientific">Stigmatella aurantiaca (strain DW4/3-1)</name>
    <dbReference type="NCBI Taxonomy" id="378806"/>
    <lineage>
        <taxon>Bacteria</taxon>
        <taxon>Pseudomonadati</taxon>
        <taxon>Myxococcota</taxon>
        <taxon>Myxococcia</taxon>
        <taxon>Myxococcales</taxon>
        <taxon>Cystobacterineae</taxon>
        <taxon>Archangiaceae</taxon>
        <taxon>Stigmatella</taxon>
    </lineage>
</organism>
<proteinExistence type="predicted"/>
<evidence type="ECO:0000313" key="2">
    <source>
        <dbReference type="Proteomes" id="UP000032702"/>
    </source>
</evidence>
<dbReference type="EMBL" id="AAMD01000005">
    <property type="protein sequence ID" value="EAU69555.1"/>
    <property type="molecule type" value="Genomic_DNA"/>
</dbReference>
<dbReference type="Proteomes" id="UP000032702">
    <property type="component" value="Unassembled WGS sequence"/>
</dbReference>